<organism evidence="2">
    <name type="scientific">Physcomitrium patens</name>
    <name type="common">Spreading-leaved earth moss</name>
    <name type="synonym">Physcomitrella patens</name>
    <dbReference type="NCBI Taxonomy" id="3218"/>
    <lineage>
        <taxon>Eukaryota</taxon>
        <taxon>Viridiplantae</taxon>
        <taxon>Streptophyta</taxon>
        <taxon>Embryophyta</taxon>
        <taxon>Bryophyta</taxon>
        <taxon>Bryophytina</taxon>
        <taxon>Bryopsida</taxon>
        <taxon>Funariidae</taxon>
        <taxon>Funariales</taxon>
        <taxon>Funariaceae</taxon>
        <taxon>Physcomitrium</taxon>
    </lineage>
</organism>
<evidence type="ECO:0000313" key="2">
    <source>
        <dbReference type="EMBL" id="PNR42133.1"/>
    </source>
</evidence>
<evidence type="ECO:0000256" key="1">
    <source>
        <dbReference type="SAM" id="MobiDB-lite"/>
    </source>
</evidence>
<sequence>MAFMRYIKMAPEGEGVPSPSPSASSPSPTPALPPSSVDLSLSLSLSLAHTHTPPHRSSSSNGIGRNGWDASCNDDDDLHELLSFHWSCSLLCHALLFTKPQFGIWDQFCISFSLSLSQ</sequence>
<feature type="region of interest" description="Disordered" evidence="1">
    <location>
        <begin position="10"/>
        <end position="37"/>
    </location>
</feature>
<dbReference type="EnsemblPlants" id="Pp3c13_4339V3.1">
    <property type="protein sequence ID" value="PAC:32931816.CDS.1"/>
    <property type="gene ID" value="Pp3c13_4339"/>
</dbReference>
<reference evidence="2 4" key="1">
    <citation type="journal article" date="2008" name="Science">
        <title>The Physcomitrella genome reveals evolutionary insights into the conquest of land by plants.</title>
        <authorList>
            <person name="Rensing S."/>
            <person name="Lang D."/>
            <person name="Zimmer A."/>
            <person name="Terry A."/>
            <person name="Salamov A."/>
            <person name="Shapiro H."/>
            <person name="Nishiyama T."/>
            <person name="Perroud P.-F."/>
            <person name="Lindquist E."/>
            <person name="Kamisugi Y."/>
            <person name="Tanahashi T."/>
            <person name="Sakakibara K."/>
            <person name="Fujita T."/>
            <person name="Oishi K."/>
            <person name="Shin-I T."/>
            <person name="Kuroki Y."/>
            <person name="Toyoda A."/>
            <person name="Suzuki Y."/>
            <person name="Hashimoto A."/>
            <person name="Yamaguchi K."/>
            <person name="Sugano A."/>
            <person name="Kohara Y."/>
            <person name="Fujiyama A."/>
            <person name="Anterola A."/>
            <person name="Aoki S."/>
            <person name="Ashton N."/>
            <person name="Barbazuk W.B."/>
            <person name="Barker E."/>
            <person name="Bennetzen J."/>
            <person name="Bezanilla M."/>
            <person name="Blankenship R."/>
            <person name="Cho S.H."/>
            <person name="Dutcher S."/>
            <person name="Estelle M."/>
            <person name="Fawcett J.A."/>
            <person name="Gundlach H."/>
            <person name="Hanada K."/>
            <person name="Heyl A."/>
            <person name="Hicks K.A."/>
            <person name="Hugh J."/>
            <person name="Lohr M."/>
            <person name="Mayer K."/>
            <person name="Melkozernov A."/>
            <person name="Murata T."/>
            <person name="Nelson D."/>
            <person name="Pils B."/>
            <person name="Prigge M."/>
            <person name="Reiss B."/>
            <person name="Renner T."/>
            <person name="Rombauts S."/>
            <person name="Rushton P."/>
            <person name="Sanderfoot A."/>
            <person name="Schween G."/>
            <person name="Shiu S.-H."/>
            <person name="Stueber K."/>
            <person name="Theodoulou F.L."/>
            <person name="Tu H."/>
            <person name="Van de Peer Y."/>
            <person name="Verrier P.J."/>
            <person name="Waters E."/>
            <person name="Wood A."/>
            <person name="Yang L."/>
            <person name="Cove D."/>
            <person name="Cuming A."/>
            <person name="Hasebe M."/>
            <person name="Lucas S."/>
            <person name="Mishler D.B."/>
            <person name="Reski R."/>
            <person name="Grigoriev I."/>
            <person name="Quatrano R.S."/>
            <person name="Boore J.L."/>
        </authorList>
    </citation>
    <scope>NUCLEOTIDE SEQUENCE [LARGE SCALE GENOMIC DNA]</scope>
    <source>
        <strain evidence="3 4">cv. Gransden 2004</strain>
    </source>
</reference>
<accession>A0A2K1JKQ6</accession>
<gene>
    <name evidence="2" type="ORF">PHYPA_016962</name>
</gene>
<evidence type="ECO:0000313" key="3">
    <source>
        <dbReference type="EnsemblPlants" id="PAC:32931816.CDS.1"/>
    </source>
</evidence>
<reference evidence="2 4" key="2">
    <citation type="journal article" date="2018" name="Plant J.">
        <title>The Physcomitrella patens chromosome-scale assembly reveals moss genome structure and evolution.</title>
        <authorList>
            <person name="Lang D."/>
            <person name="Ullrich K.K."/>
            <person name="Murat F."/>
            <person name="Fuchs J."/>
            <person name="Jenkins J."/>
            <person name="Haas F.B."/>
            <person name="Piednoel M."/>
            <person name="Gundlach H."/>
            <person name="Van Bel M."/>
            <person name="Meyberg R."/>
            <person name="Vives C."/>
            <person name="Morata J."/>
            <person name="Symeonidi A."/>
            <person name="Hiss M."/>
            <person name="Muchero W."/>
            <person name="Kamisugi Y."/>
            <person name="Saleh O."/>
            <person name="Blanc G."/>
            <person name="Decker E.L."/>
            <person name="van Gessel N."/>
            <person name="Grimwood J."/>
            <person name="Hayes R.D."/>
            <person name="Graham S.W."/>
            <person name="Gunter L.E."/>
            <person name="McDaniel S.F."/>
            <person name="Hoernstein S.N.W."/>
            <person name="Larsson A."/>
            <person name="Li F.W."/>
            <person name="Perroud P.F."/>
            <person name="Phillips J."/>
            <person name="Ranjan P."/>
            <person name="Rokshar D.S."/>
            <person name="Rothfels C.J."/>
            <person name="Schneider L."/>
            <person name="Shu S."/>
            <person name="Stevenson D.W."/>
            <person name="Thummler F."/>
            <person name="Tillich M."/>
            <person name="Villarreal Aguilar J.C."/>
            <person name="Widiez T."/>
            <person name="Wong G.K."/>
            <person name="Wymore A."/>
            <person name="Zhang Y."/>
            <person name="Zimmer A.D."/>
            <person name="Quatrano R.S."/>
            <person name="Mayer K.F.X."/>
            <person name="Goodstein D."/>
            <person name="Casacuberta J.M."/>
            <person name="Vandepoele K."/>
            <person name="Reski R."/>
            <person name="Cuming A.C."/>
            <person name="Tuskan G.A."/>
            <person name="Maumus F."/>
            <person name="Salse J."/>
            <person name="Schmutz J."/>
            <person name="Rensing S.A."/>
        </authorList>
    </citation>
    <scope>NUCLEOTIDE SEQUENCE [LARGE SCALE GENOMIC DNA]</scope>
    <source>
        <strain evidence="3 4">cv. Gransden 2004</strain>
    </source>
</reference>
<proteinExistence type="predicted"/>
<dbReference type="Gramene" id="Pp3c13_4339V3.1">
    <property type="protein sequence ID" value="PAC:32931816.CDS.1"/>
    <property type="gene ID" value="Pp3c13_4339"/>
</dbReference>
<dbReference type="InParanoid" id="A0A2K1JKQ6"/>
<evidence type="ECO:0000313" key="4">
    <source>
        <dbReference type="Proteomes" id="UP000006727"/>
    </source>
</evidence>
<reference evidence="3" key="3">
    <citation type="submission" date="2020-12" db="UniProtKB">
        <authorList>
            <consortium name="EnsemblPlants"/>
        </authorList>
    </citation>
    <scope>IDENTIFICATION</scope>
</reference>
<protein>
    <submittedName>
        <fullName evidence="2 3">Uncharacterized protein</fullName>
    </submittedName>
</protein>
<dbReference type="Proteomes" id="UP000006727">
    <property type="component" value="Chromosome 13"/>
</dbReference>
<name>A0A2K1JKQ6_PHYPA</name>
<dbReference type="AlphaFoldDB" id="A0A2K1JKQ6"/>
<keyword evidence="4" id="KW-1185">Reference proteome</keyword>
<dbReference type="EMBL" id="ABEU02000013">
    <property type="protein sequence ID" value="PNR42133.1"/>
    <property type="molecule type" value="Genomic_DNA"/>
</dbReference>